<keyword evidence="11 19" id="KW-0521">NADP</keyword>
<evidence type="ECO:0000256" key="2">
    <source>
        <dbReference type="ARBA" id="ARBA00003921"/>
    </source>
</evidence>
<dbReference type="InterPro" id="IPR016166">
    <property type="entry name" value="FAD-bd_PCMH"/>
</dbReference>
<feature type="active site" evidence="19">
    <location>
        <position position="370"/>
    </location>
</feature>
<evidence type="ECO:0000256" key="10">
    <source>
        <dbReference type="ARBA" id="ARBA00022827"/>
    </source>
</evidence>
<dbReference type="InterPro" id="IPR006094">
    <property type="entry name" value="Oxid_FAD_bind_N"/>
</dbReference>
<sequence length="374" mass="39716">MPSSSISATTASSPSTRPAARPLPVPNELSAAAAAPPTIRRAADLRPFNTFGLPAYAALLAVIDDAAQIAALIARPDWADTPRLILGGGSNIVLTRDFPGLVLKVEIAGRRLVGEDEAAWYVEAGAGEAWHDFVRWTLAQGWPGLENLSLIPGTVGAAPVQNIGAYGLEVAERFHGLQAVSLETGDLLQLGASDCRFAYRDSIFKQALAGQVLITAVTFRLPKRWQPVTAYADVARELAARGVEPPTPVDVSDAIIAIRERKLPDPARIGNAGSFFKNPVVDAATLARLDAAHPDLPRYPQSDGHFKLAAGWLIDRCGWKGRNLGPVGAYEQQALVLVNRGGATGADVQRIAHAIQSDVIARFGVALEPEPVFV</sequence>
<keyword evidence="7 19" id="KW-0963">Cytoplasm</keyword>
<dbReference type="GO" id="GO:0008762">
    <property type="term" value="F:UDP-N-acetylmuramate dehydrogenase activity"/>
    <property type="evidence" value="ECO:0007669"/>
    <property type="project" value="UniProtKB-EC"/>
</dbReference>
<dbReference type="Proteomes" id="UP000648984">
    <property type="component" value="Unassembled WGS sequence"/>
</dbReference>
<evidence type="ECO:0000256" key="18">
    <source>
        <dbReference type="ARBA" id="ARBA00048914"/>
    </source>
</evidence>
<evidence type="ECO:0000256" key="17">
    <source>
        <dbReference type="ARBA" id="ARBA00031026"/>
    </source>
</evidence>
<dbReference type="NCBIfam" id="NF010478">
    <property type="entry name" value="PRK13903.1"/>
    <property type="match status" value="1"/>
</dbReference>
<dbReference type="InterPro" id="IPR003170">
    <property type="entry name" value="MurB"/>
</dbReference>
<dbReference type="HAMAP" id="MF_00037">
    <property type="entry name" value="MurB"/>
    <property type="match status" value="1"/>
</dbReference>
<evidence type="ECO:0000313" key="22">
    <source>
        <dbReference type="EMBL" id="NMG75357.1"/>
    </source>
</evidence>
<dbReference type="Pfam" id="PF02873">
    <property type="entry name" value="MurB_C"/>
    <property type="match status" value="1"/>
</dbReference>
<dbReference type="PANTHER" id="PTHR21071">
    <property type="entry name" value="UDP-N-ACETYLENOLPYRUVOYLGLUCOSAMINE REDUCTASE"/>
    <property type="match status" value="1"/>
</dbReference>
<keyword evidence="10 19" id="KW-0274">FAD</keyword>
<comment type="caution">
    <text evidence="22">The sequence shown here is derived from an EMBL/GenBank/DDBJ whole genome shotgun (WGS) entry which is preliminary data.</text>
</comment>
<keyword evidence="13 19" id="KW-0573">Peptidoglycan synthesis</keyword>
<dbReference type="InterPro" id="IPR011601">
    <property type="entry name" value="MurB_C"/>
</dbReference>
<name>A0ABX1QCZ0_9RHOO</name>
<dbReference type="Gene3D" id="3.30.465.10">
    <property type="match status" value="1"/>
</dbReference>
<dbReference type="InterPro" id="IPR016167">
    <property type="entry name" value="FAD-bd_PCMH_sub1"/>
</dbReference>
<evidence type="ECO:0000256" key="8">
    <source>
        <dbReference type="ARBA" id="ARBA00022618"/>
    </source>
</evidence>
<keyword evidence="14 19" id="KW-0560">Oxidoreductase</keyword>
<dbReference type="InterPro" id="IPR016169">
    <property type="entry name" value="FAD-bd_PCMH_sub2"/>
</dbReference>
<feature type="active site" evidence="19">
    <location>
        <position position="200"/>
    </location>
</feature>
<evidence type="ECO:0000256" key="5">
    <source>
        <dbReference type="ARBA" id="ARBA00012518"/>
    </source>
</evidence>
<keyword evidence="15 19" id="KW-0131">Cell cycle</keyword>
<dbReference type="SUPFAM" id="SSF56176">
    <property type="entry name" value="FAD-binding/transporter-associated domain-like"/>
    <property type="match status" value="1"/>
</dbReference>
<keyword evidence="12 19" id="KW-0133">Cell shape</keyword>
<dbReference type="NCBIfam" id="TIGR00179">
    <property type="entry name" value="murB"/>
    <property type="match status" value="1"/>
</dbReference>
<dbReference type="Gene3D" id="3.30.43.10">
    <property type="entry name" value="Uridine Diphospho-n-acetylenolpyruvylglucosamine Reductase, domain 2"/>
    <property type="match status" value="1"/>
</dbReference>
<reference evidence="22 23" key="1">
    <citation type="submission" date="2019-12" db="EMBL/GenBank/DDBJ databases">
        <title>Comparative genomics gives insights into the taxonomy of the Azoarcus-Aromatoleum group and reveals separate origins of nif in the plant-associated Azoarcus and non-plant-associated Aromatoleum sub-groups.</title>
        <authorList>
            <person name="Lafos M."/>
            <person name="Maluk M."/>
            <person name="Batista M."/>
            <person name="Junghare M."/>
            <person name="Carmona M."/>
            <person name="Faoro H."/>
            <person name="Cruz L.M."/>
            <person name="Battistoni F."/>
            <person name="De Souza E."/>
            <person name="Pedrosa F."/>
            <person name="Chen W.-M."/>
            <person name="Poole P.S."/>
            <person name="Dixon R.A."/>
            <person name="James E.K."/>
        </authorList>
    </citation>
    <scope>NUCLEOTIDE SEQUENCE [LARGE SCALE GENOMIC DNA]</scope>
    <source>
        <strain evidence="22 23">22Lin</strain>
    </source>
</reference>
<feature type="active site" description="Proton donor" evidence="19">
    <location>
        <position position="274"/>
    </location>
</feature>
<keyword evidence="16 19" id="KW-0961">Cell wall biogenesis/degradation</keyword>
<keyword evidence="8 19" id="KW-0132">Cell division</keyword>
<evidence type="ECO:0000256" key="14">
    <source>
        <dbReference type="ARBA" id="ARBA00023002"/>
    </source>
</evidence>
<evidence type="ECO:0000256" key="16">
    <source>
        <dbReference type="ARBA" id="ARBA00023316"/>
    </source>
</evidence>
<keyword evidence="23" id="KW-1185">Reference proteome</keyword>
<accession>A0ABX1QCZ0</accession>
<dbReference type="NCBIfam" id="NF000755">
    <property type="entry name" value="PRK00046.1"/>
    <property type="match status" value="1"/>
</dbReference>
<evidence type="ECO:0000313" key="23">
    <source>
        <dbReference type="Proteomes" id="UP000648984"/>
    </source>
</evidence>
<evidence type="ECO:0000256" key="15">
    <source>
        <dbReference type="ARBA" id="ARBA00023306"/>
    </source>
</evidence>
<dbReference type="SUPFAM" id="SSF56194">
    <property type="entry name" value="Uridine diphospho-N-Acetylenolpyruvylglucosamine reductase, MurB, C-terminal domain"/>
    <property type="match status" value="1"/>
</dbReference>
<dbReference type="InterPro" id="IPR036635">
    <property type="entry name" value="MurB_C_sf"/>
</dbReference>
<comment type="catalytic activity">
    <reaction evidence="18 19">
        <text>UDP-N-acetyl-alpha-D-muramate + NADP(+) = UDP-N-acetyl-3-O-(1-carboxyvinyl)-alpha-D-glucosamine + NADPH + H(+)</text>
        <dbReference type="Rhea" id="RHEA:12248"/>
        <dbReference type="ChEBI" id="CHEBI:15378"/>
        <dbReference type="ChEBI" id="CHEBI:57783"/>
        <dbReference type="ChEBI" id="CHEBI:58349"/>
        <dbReference type="ChEBI" id="CHEBI:68483"/>
        <dbReference type="ChEBI" id="CHEBI:70757"/>
        <dbReference type="EC" id="1.3.1.98"/>
    </reaction>
</comment>
<comment type="subcellular location">
    <subcellularLocation>
        <location evidence="3 19">Cytoplasm</location>
    </subcellularLocation>
</comment>
<evidence type="ECO:0000256" key="20">
    <source>
        <dbReference type="SAM" id="MobiDB-lite"/>
    </source>
</evidence>
<evidence type="ECO:0000256" key="6">
    <source>
        <dbReference type="ARBA" id="ARBA00015188"/>
    </source>
</evidence>
<evidence type="ECO:0000256" key="11">
    <source>
        <dbReference type="ARBA" id="ARBA00022857"/>
    </source>
</evidence>
<dbReference type="EMBL" id="WTVQ01000016">
    <property type="protein sequence ID" value="NMG75357.1"/>
    <property type="molecule type" value="Genomic_DNA"/>
</dbReference>
<evidence type="ECO:0000256" key="19">
    <source>
        <dbReference type="HAMAP-Rule" id="MF_00037"/>
    </source>
</evidence>
<evidence type="ECO:0000256" key="4">
    <source>
        <dbReference type="ARBA" id="ARBA00004752"/>
    </source>
</evidence>
<feature type="domain" description="FAD-binding PCMH-type" evidence="21">
    <location>
        <begin position="51"/>
        <end position="224"/>
    </location>
</feature>
<keyword evidence="9 19" id="KW-0285">Flavoprotein</keyword>
<comment type="cofactor">
    <cofactor evidence="1 19">
        <name>FAD</name>
        <dbReference type="ChEBI" id="CHEBI:57692"/>
    </cofactor>
</comment>
<gene>
    <name evidence="19 22" type="primary">murB</name>
    <name evidence="22" type="ORF">GPA25_11375</name>
</gene>
<dbReference type="PANTHER" id="PTHR21071:SF4">
    <property type="entry name" value="UDP-N-ACETYLENOLPYRUVOYLGLUCOSAMINE REDUCTASE"/>
    <property type="match status" value="1"/>
</dbReference>
<comment type="pathway">
    <text evidence="4 19">Cell wall biogenesis; peptidoglycan biosynthesis.</text>
</comment>
<dbReference type="PROSITE" id="PS51387">
    <property type="entry name" value="FAD_PCMH"/>
    <property type="match status" value="1"/>
</dbReference>
<evidence type="ECO:0000256" key="13">
    <source>
        <dbReference type="ARBA" id="ARBA00022984"/>
    </source>
</evidence>
<dbReference type="InterPro" id="IPR036318">
    <property type="entry name" value="FAD-bd_PCMH-like_sf"/>
</dbReference>
<organism evidence="22 23">
    <name type="scientific">Aromatoleum diolicum</name>
    <dbReference type="NCBI Taxonomy" id="75796"/>
    <lineage>
        <taxon>Bacteria</taxon>
        <taxon>Pseudomonadati</taxon>
        <taxon>Pseudomonadota</taxon>
        <taxon>Betaproteobacteria</taxon>
        <taxon>Rhodocyclales</taxon>
        <taxon>Rhodocyclaceae</taxon>
        <taxon>Aromatoleum</taxon>
    </lineage>
</organism>
<evidence type="ECO:0000256" key="9">
    <source>
        <dbReference type="ARBA" id="ARBA00022630"/>
    </source>
</evidence>
<feature type="compositionally biased region" description="Low complexity" evidence="20">
    <location>
        <begin position="1"/>
        <end position="22"/>
    </location>
</feature>
<evidence type="ECO:0000256" key="1">
    <source>
        <dbReference type="ARBA" id="ARBA00001974"/>
    </source>
</evidence>
<feature type="region of interest" description="Disordered" evidence="20">
    <location>
        <begin position="1"/>
        <end position="24"/>
    </location>
</feature>
<dbReference type="Pfam" id="PF01565">
    <property type="entry name" value="FAD_binding_4"/>
    <property type="match status" value="1"/>
</dbReference>
<protein>
    <recommendedName>
        <fullName evidence="6 19">UDP-N-acetylenolpyruvoylglucosamine reductase</fullName>
        <ecNumber evidence="5 19">1.3.1.98</ecNumber>
    </recommendedName>
    <alternativeName>
        <fullName evidence="17 19">UDP-N-acetylmuramate dehydrogenase</fullName>
    </alternativeName>
</protein>
<evidence type="ECO:0000256" key="12">
    <source>
        <dbReference type="ARBA" id="ARBA00022960"/>
    </source>
</evidence>
<dbReference type="EC" id="1.3.1.98" evidence="5 19"/>
<evidence type="ECO:0000256" key="7">
    <source>
        <dbReference type="ARBA" id="ARBA00022490"/>
    </source>
</evidence>
<comment type="function">
    <text evidence="2 19">Cell wall formation.</text>
</comment>
<comment type="similarity">
    <text evidence="19">Belongs to the MurB family.</text>
</comment>
<proteinExistence type="inferred from homology"/>
<dbReference type="Gene3D" id="3.90.78.10">
    <property type="entry name" value="UDP-N-acetylenolpyruvoylglucosamine reductase, C-terminal domain"/>
    <property type="match status" value="1"/>
</dbReference>
<evidence type="ECO:0000259" key="21">
    <source>
        <dbReference type="PROSITE" id="PS51387"/>
    </source>
</evidence>
<evidence type="ECO:0000256" key="3">
    <source>
        <dbReference type="ARBA" id="ARBA00004496"/>
    </source>
</evidence>